<dbReference type="Proteomes" id="UP000321310">
    <property type="component" value="Unassembled WGS sequence"/>
</dbReference>
<dbReference type="AlphaFoldDB" id="A0A5C7DN03"/>
<evidence type="ECO:0000313" key="9">
    <source>
        <dbReference type="EMBL" id="TXE83784.1"/>
    </source>
</evidence>
<comment type="similarity">
    <text evidence="1">Belongs to the alpha-carbonic anhydrase family.</text>
</comment>
<evidence type="ECO:0000256" key="1">
    <source>
        <dbReference type="ARBA" id="ARBA00010718"/>
    </source>
</evidence>
<feature type="signal peptide" evidence="7">
    <location>
        <begin position="1"/>
        <end position="18"/>
    </location>
</feature>
<feature type="chain" id="PRO_5022815416" description="carbonic anhydrase" evidence="7">
    <location>
        <begin position="19"/>
        <end position="206"/>
    </location>
</feature>
<dbReference type="InterPro" id="IPR023561">
    <property type="entry name" value="Carbonic_anhydrase_a-class"/>
</dbReference>
<comment type="caution">
    <text evidence="9">The sequence shown here is derived from an EMBL/GenBank/DDBJ whole genome shotgun (WGS) entry which is preliminary data.</text>
</comment>
<dbReference type="GO" id="GO:0008270">
    <property type="term" value="F:zinc ion binding"/>
    <property type="evidence" value="ECO:0007669"/>
    <property type="project" value="InterPro"/>
</dbReference>
<dbReference type="Gene3D" id="3.10.200.10">
    <property type="entry name" value="Alpha carbonic anhydrase"/>
    <property type="match status" value="1"/>
</dbReference>
<dbReference type="SUPFAM" id="SSF51069">
    <property type="entry name" value="Carbonic anhydrase"/>
    <property type="match status" value="1"/>
</dbReference>
<dbReference type="InterPro" id="IPR001148">
    <property type="entry name" value="CA_dom"/>
</dbReference>
<accession>A0A5C7DN03</accession>
<keyword evidence="5" id="KW-0456">Lyase</keyword>
<evidence type="ECO:0000256" key="7">
    <source>
        <dbReference type="SAM" id="SignalP"/>
    </source>
</evidence>
<dbReference type="SMART" id="SM01057">
    <property type="entry name" value="Carb_anhydrase"/>
    <property type="match status" value="1"/>
</dbReference>
<feature type="domain" description="Alpha-carbonic anhydrase" evidence="8">
    <location>
        <begin position="15"/>
        <end position="206"/>
    </location>
</feature>
<dbReference type="PANTHER" id="PTHR18952:SF265">
    <property type="entry name" value="CARBONIC ANHYDRASE"/>
    <property type="match status" value="1"/>
</dbReference>
<sequence length="206" mass="23481">MKIKILAFSVLFTSALFAYEQMPQNATHGVVDKDKWVNLDKNWVYCESGMNQAPINFSIKNSTKKPHSLSFSYTNNSFGFINDGYTIKMHFGSNESSILFDDVVYDLSHFHFHSPSKISIDNQSYPLEIHFSHVSKKGDIVVVVLFIQEGKENAFIKKTIRAFPKKEGDKLYVQGLNANELLPNNTNAFYIFKHKLNKPCSKKSLG</sequence>
<dbReference type="InterPro" id="IPR041891">
    <property type="entry name" value="Alpha_CA_prokaryot-like"/>
</dbReference>
<gene>
    <name evidence="9" type="ORF">FPD46_01630</name>
</gene>
<keyword evidence="3" id="KW-0479">Metal-binding</keyword>
<evidence type="ECO:0000256" key="3">
    <source>
        <dbReference type="ARBA" id="ARBA00022723"/>
    </source>
</evidence>
<dbReference type="EMBL" id="VOWB01000023">
    <property type="protein sequence ID" value="TXE83784.1"/>
    <property type="molecule type" value="Genomic_DNA"/>
</dbReference>
<dbReference type="PANTHER" id="PTHR18952">
    <property type="entry name" value="CARBONIC ANHYDRASE"/>
    <property type="match status" value="1"/>
</dbReference>
<dbReference type="RefSeq" id="WP_147575045.1">
    <property type="nucleotide sequence ID" value="NZ_VOWB01000023.1"/>
</dbReference>
<reference evidence="9 10" key="1">
    <citation type="submission" date="2019-07" db="EMBL/GenBank/DDBJ databases">
        <title>Rapid identification of Enteric Bacteria from Whole Genome Sequences (WGS) using Average Nucleotide Identity (ANI).</title>
        <authorList>
            <person name="Lane C."/>
        </authorList>
    </citation>
    <scope>NUCLEOTIDE SEQUENCE [LARGE SCALE GENOMIC DNA]</scope>
    <source>
        <strain evidence="9 10">2016D-0250</strain>
    </source>
</reference>
<dbReference type="Pfam" id="PF00194">
    <property type="entry name" value="Carb_anhydrase"/>
    <property type="match status" value="1"/>
</dbReference>
<evidence type="ECO:0000256" key="2">
    <source>
        <dbReference type="ARBA" id="ARBA00012925"/>
    </source>
</evidence>
<organism evidence="9 10">
    <name type="scientific">Campylobacter peloridis</name>
    <dbReference type="NCBI Taxonomy" id="488546"/>
    <lineage>
        <taxon>Bacteria</taxon>
        <taxon>Pseudomonadati</taxon>
        <taxon>Campylobacterota</taxon>
        <taxon>Epsilonproteobacteria</taxon>
        <taxon>Campylobacterales</taxon>
        <taxon>Campylobacteraceae</taxon>
        <taxon>Campylobacter</taxon>
    </lineage>
</organism>
<evidence type="ECO:0000256" key="5">
    <source>
        <dbReference type="ARBA" id="ARBA00023239"/>
    </source>
</evidence>
<keyword evidence="7" id="KW-0732">Signal</keyword>
<dbReference type="PROSITE" id="PS51144">
    <property type="entry name" value="ALPHA_CA_2"/>
    <property type="match status" value="1"/>
</dbReference>
<protein>
    <recommendedName>
        <fullName evidence="2">carbonic anhydrase</fullName>
        <ecNumber evidence="2">4.2.1.1</ecNumber>
    </recommendedName>
</protein>
<dbReference type="EC" id="4.2.1.1" evidence="2"/>
<evidence type="ECO:0000256" key="6">
    <source>
        <dbReference type="ARBA" id="ARBA00048348"/>
    </source>
</evidence>
<dbReference type="InterPro" id="IPR036398">
    <property type="entry name" value="CA_dom_sf"/>
</dbReference>
<evidence type="ECO:0000313" key="10">
    <source>
        <dbReference type="Proteomes" id="UP000321310"/>
    </source>
</evidence>
<dbReference type="GO" id="GO:0004089">
    <property type="term" value="F:carbonate dehydratase activity"/>
    <property type="evidence" value="ECO:0007669"/>
    <property type="project" value="UniProtKB-EC"/>
</dbReference>
<keyword evidence="4" id="KW-0862">Zinc</keyword>
<dbReference type="CDD" id="cd03124">
    <property type="entry name" value="alpha_CA_prokaryotic_like"/>
    <property type="match status" value="1"/>
</dbReference>
<evidence type="ECO:0000256" key="4">
    <source>
        <dbReference type="ARBA" id="ARBA00022833"/>
    </source>
</evidence>
<proteinExistence type="inferred from homology"/>
<evidence type="ECO:0000259" key="8">
    <source>
        <dbReference type="PROSITE" id="PS51144"/>
    </source>
</evidence>
<comment type="catalytic activity">
    <reaction evidence="6">
        <text>hydrogencarbonate + H(+) = CO2 + H2O</text>
        <dbReference type="Rhea" id="RHEA:10748"/>
        <dbReference type="ChEBI" id="CHEBI:15377"/>
        <dbReference type="ChEBI" id="CHEBI:15378"/>
        <dbReference type="ChEBI" id="CHEBI:16526"/>
        <dbReference type="ChEBI" id="CHEBI:17544"/>
        <dbReference type="EC" id="4.2.1.1"/>
    </reaction>
</comment>
<name>A0A5C7DN03_9BACT</name>